<feature type="transmembrane region" description="Helical" evidence="1">
    <location>
        <begin position="75"/>
        <end position="92"/>
    </location>
</feature>
<evidence type="ECO:0000313" key="2">
    <source>
        <dbReference type="EMBL" id="AET32193.1"/>
    </source>
</evidence>
<dbReference type="BioCyc" id="PSP1104324:GJSN-731-MONOMER"/>
<feature type="transmembrane region" description="Helical" evidence="1">
    <location>
        <begin position="99"/>
        <end position="121"/>
    </location>
</feature>
<evidence type="ECO:0000313" key="3">
    <source>
        <dbReference type="Proteomes" id="UP000005867"/>
    </source>
</evidence>
<sequence length="185" mass="21189">MKKYFFIVPLALVLIGYAFPVWTIWFNAPMYGHTWFSISVYPTGTVAGPVFEVNIMNHYVGIGKLEPEKMIELKFVPAVWALLAVFVALAWIKRNSRLGLVFWLLAVAVLVGFVAYHWYFLDKYLNTRDPMAPVKAGYVPPLVMGSDKVANIYRVAYYDVSYWLAWVAVVITAPGINRRIEKFLK</sequence>
<dbReference type="EMBL" id="CP003098">
    <property type="protein sequence ID" value="AET32193.1"/>
    <property type="molecule type" value="Genomic_DNA"/>
</dbReference>
<keyword evidence="1" id="KW-0472">Membrane</keyword>
<reference evidence="2 3" key="1">
    <citation type="journal article" date="2012" name="J. Bacteriol.">
        <title>Complete genome sequence of strain 1860, a crenarchaeon of the genus pyrobaculum able to grow with various electron acceptors.</title>
        <authorList>
            <person name="Mardanov A.V."/>
            <person name="Gumerov V.M."/>
            <person name="Slobodkina G.B."/>
            <person name="Beletsky A.V."/>
            <person name="Bonch-Osmolovskaya E.A."/>
            <person name="Ravin N.V."/>
            <person name="Skryabin K.G."/>
        </authorList>
    </citation>
    <scope>NUCLEOTIDE SEQUENCE [LARGE SCALE GENOMIC DNA]</scope>
    <source>
        <strain evidence="2 3">1860</strain>
    </source>
</reference>
<accession>G7VIA1</accession>
<dbReference type="Proteomes" id="UP000005867">
    <property type="component" value="Chromosome"/>
</dbReference>
<keyword evidence="1" id="KW-0812">Transmembrane</keyword>
<dbReference type="eggNOG" id="arCOG07557">
    <property type="taxonomic scope" value="Archaea"/>
</dbReference>
<protein>
    <submittedName>
        <fullName evidence="2">Uncharacterized protein</fullName>
    </submittedName>
</protein>
<keyword evidence="3" id="KW-1185">Reference proteome</keyword>
<dbReference type="STRING" id="1104324.P186_0745"/>
<gene>
    <name evidence="2" type="ORF">P186_0745</name>
</gene>
<dbReference type="RefSeq" id="WP_014288021.1">
    <property type="nucleotide sequence ID" value="NC_016645.1"/>
</dbReference>
<dbReference type="HOGENOM" id="CLU_080177_0_0_2"/>
<organism evidence="2 3">
    <name type="scientific">Pyrobaculum ferrireducens</name>
    <dbReference type="NCBI Taxonomy" id="1104324"/>
    <lineage>
        <taxon>Archaea</taxon>
        <taxon>Thermoproteota</taxon>
        <taxon>Thermoprotei</taxon>
        <taxon>Thermoproteales</taxon>
        <taxon>Thermoproteaceae</taxon>
        <taxon>Pyrobaculum</taxon>
    </lineage>
</organism>
<dbReference type="AlphaFoldDB" id="G7VIA1"/>
<name>G7VIA1_9CREN</name>
<dbReference type="KEGG" id="pyr:P186_0745"/>
<proteinExistence type="predicted"/>
<feature type="transmembrane region" description="Helical" evidence="1">
    <location>
        <begin position="160"/>
        <end position="177"/>
    </location>
</feature>
<keyword evidence="1" id="KW-1133">Transmembrane helix</keyword>
<evidence type="ECO:0000256" key="1">
    <source>
        <dbReference type="SAM" id="Phobius"/>
    </source>
</evidence>
<dbReference type="GeneID" id="11595008"/>